<dbReference type="KEGG" id="kfl:Kfla_2069"/>
<dbReference type="STRING" id="479435.Kfla_2069"/>
<evidence type="ECO:0000313" key="7">
    <source>
        <dbReference type="Proteomes" id="UP000007967"/>
    </source>
</evidence>
<dbReference type="AlphaFoldDB" id="D2PS28"/>
<dbReference type="Proteomes" id="UP000007967">
    <property type="component" value="Chromosome"/>
</dbReference>
<proteinExistence type="predicted"/>
<evidence type="ECO:0008006" key="8">
    <source>
        <dbReference type="Google" id="ProtNLM"/>
    </source>
</evidence>
<evidence type="ECO:0000256" key="4">
    <source>
        <dbReference type="ARBA" id="ARBA00023136"/>
    </source>
</evidence>
<keyword evidence="3 5" id="KW-1133">Transmembrane helix</keyword>
<evidence type="ECO:0000256" key="1">
    <source>
        <dbReference type="ARBA" id="ARBA00004141"/>
    </source>
</evidence>
<keyword evidence="2 5" id="KW-0812">Transmembrane</keyword>
<dbReference type="OrthoDB" id="7960583at2"/>
<reference evidence="6 7" key="2">
    <citation type="journal article" date="2010" name="Stand. Genomic Sci.">
        <title>Complete genome sequence of Kribbella flavida type strain (IFO 14399).</title>
        <authorList>
            <person name="Pukall R."/>
            <person name="Lapidus A."/>
            <person name="Glavina Del Rio T."/>
            <person name="Copeland A."/>
            <person name="Tice H."/>
            <person name="Cheng J.-F."/>
            <person name="Lucas S."/>
            <person name="Chen F."/>
            <person name="Nolan M."/>
            <person name="LaButti K."/>
            <person name="Pati A."/>
            <person name="Ivanova N."/>
            <person name="Mavrommatis K."/>
            <person name="Mikhailova N."/>
            <person name="Pitluck S."/>
            <person name="Bruce D."/>
            <person name="Goodwin L."/>
            <person name="Land M."/>
            <person name="Hauser L."/>
            <person name="Chang Y.-J."/>
            <person name="Jeffries C.D."/>
            <person name="Chen A."/>
            <person name="Palaniappan K."/>
            <person name="Chain P."/>
            <person name="Rohde M."/>
            <person name="Goeker M."/>
            <person name="Bristow J."/>
            <person name="Eisen J.A."/>
            <person name="Markowitz V."/>
            <person name="Hugenholtz P."/>
            <person name="Kyrpides N.C."/>
            <person name="Klenk H.-P."/>
            <person name="Brettin T."/>
        </authorList>
    </citation>
    <scope>NUCLEOTIDE SEQUENCE [LARGE SCALE GENOMIC DNA]</scope>
    <source>
        <strain evidence="7">DSM 17836 / JCM 10339 / NBRC 14399</strain>
    </source>
</reference>
<reference evidence="7" key="1">
    <citation type="submission" date="2009-09" db="EMBL/GenBank/DDBJ databases">
        <title>The complete genome of Kribbella flavida DSM 17836.</title>
        <authorList>
            <consortium name="US DOE Joint Genome Institute (JGI-PGF)"/>
            <person name="Lucas S."/>
            <person name="Copeland A."/>
            <person name="Lapidus A."/>
            <person name="Glavina del Rio T."/>
            <person name="Dalin E."/>
            <person name="Tice H."/>
            <person name="Bruce D."/>
            <person name="Goodwin L."/>
            <person name="Pitluck S."/>
            <person name="Kyrpides N."/>
            <person name="Mavromatis K."/>
            <person name="Ivanova N."/>
            <person name="Saunders E."/>
            <person name="Brettin T."/>
            <person name="Detter J.C."/>
            <person name="Han C."/>
            <person name="Larimer F."/>
            <person name="Land M."/>
            <person name="Hauser L."/>
            <person name="Markowitz V."/>
            <person name="Cheng J.-F."/>
            <person name="Hugenholtz P."/>
            <person name="Woyke T."/>
            <person name="Wu D."/>
            <person name="Pukall R."/>
            <person name="Klenk H.-P."/>
            <person name="Eisen J.A."/>
        </authorList>
    </citation>
    <scope>NUCLEOTIDE SEQUENCE [LARGE SCALE GENOMIC DNA]</scope>
    <source>
        <strain evidence="7">DSM 17836 / JCM 10339 / NBRC 14399</strain>
    </source>
</reference>
<gene>
    <name evidence="6" type="ordered locus">Kfla_2069</name>
</gene>
<evidence type="ECO:0000256" key="2">
    <source>
        <dbReference type="ARBA" id="ARBA00022692"/>
    </source>
</evidence>
<keyword evidence="7" id="KW-1185">Reference proteome</keyword>
<name>D2PS28_KRIFD</name>
<dbReference type="GO" id="GO:0016020">
    <property type="term" value="C:membrane"/>
    <property type="evidence" value="ECO:0007669"/>
    <property type="project" value="UniProtKB-SubCell"/>
</dbReference>
<evidence type="ECO:0000256" key="3">
    <source>
        <dbReference type="ARBA" id="ARBA00022989"/>
    </source>
</evidence>
<comment type="subcellular location">
    <subcellularLocation>
        <location evidence="1">Membrane</location>
        <topology evidence="1">Multi-pass membrane protein</topology>
    </subcellularLocation>
</comment>
<evidence type="ECO:0000313" key="6">
    <source>
        <dbReference type="EMBL" id="ADB31152.1"/>
    </source>
</evidence>
<dbReference type="HOGENOM" id="CLU_1314344_0_0_11"/>
<evidence type="ECO:0000256" key="5">
    <source>
        <dbReference type="SAM" id="Phobius"/>
    </source>
</evidence>
<dbReference type="Pfam" id="PF13564">
    <property type="entry name" value="DoxX_2"/>
    <property type="match status" value="1"/>
</dbReference>
<accession>D2PS28</accession>
<keyword evidence="4 5" id="KW-0472">Membrane</keyword>
<feature type="transmembrane region" description="Helical" evidence="5">
    <location>
        <begin position="31"/>
        <end position="50"/>
    </location>
</feature>
<organism evidence="6 7">
    <name type="scientific">Kribbella flavida (strain DSM 17836 / JCM 10339 / NBRC 14399)</name>
    <dbReference type="NCBI Taxonomy" id="479435"/>
    <lineage>
        <taxon>Bacteria</taxon>
        <taxon>Bacillati</taxon>
        <taxon>Actinomycetota</taxon>
        <taxon>Actinomycetes</taxon>
        <taxon>Propionibacteriales</taxon>
        <taxon>Kribbellaceae</taxon>
        <taxon>Kribbella</taxon>
    </lineage>
</organism>
<dbReference type="eggNOG" id="ENOG5030AX9">
    <property type="taxonomic scope" value="Bacteria"/>
</dbReference>
<feature type="transmembrane region" description="Helical" evidence="5">
    <location>
        <begin position="70"/>
        <end position="90"/>
    </location>
</feature>
<dbReference type="EMBL" id="CP001736">
    <property type="protein sequence ID" value="ADB31152.1"/>
    <property type="molecule type" value="Genomic_DNA"/>
</dbReference>
<sequence length="205" mass="22381">MQNRTTKTLDPATGGHPVTVARSNWVRIRPIAFWASTVVVVFELIAGSVWNLAAIEWVQVQTSHLGYPDYFIYILGVCHVAAAAAIIVPGFKLLKEWAYAGTVFMWSGAVASHLVNGDGPESWAPPLMFAAFAAASWSLRPSDRHLPASWLSRTTDAGRPSSDRPHAWALAIGLVTVLYAVSILTLPAAEDITREWAVQRGWTTE</sequence>
<feature type="transmembrane region" description="Helical" evidence="5">
    <location>
        <begin position="97"/>
        <end position="116"/>
    </location>
</feature>
<dbReference type="InterPro" id="IPR032808">
    <property type="entry name" value="DoxX"/>
</dbReference>
<feature type="transmembrane region" description="Helical" evidence="5">
    <location>
        <begin position="167"/>
        <end position="189"/>
    </location>
</feature>
<protein>
    <recommendedName>
        <fullName evidence="8">DoxX family protein</fullName>
    </recommendedName>
</protein>